<dbReference type="InterPro" id="IPR036390">
    <property type="entry name" value="WH_DNA-bd_sf"/>
</dbReference>
<feature type="compositionally biased region" description="Polar residues" evidence="1">
    <location>
        <begin position="145"/>
        <end position="163"/>
    </location>
</feature>
<dbReference type="PANTHER" id="PTHR48225">
    <property type="entry name" value="HORMA DOMAIN-CONTAINING PROTEIN 1"/>
    <property type="match status" value="1"/>
</dbReference>
<organism evidence="2 3">
    <name type="scientific">Asparagus officinalis</name>
    <name type="common">Garden asparagus</name>
    <dbReference type="NCBI Taxonomy" id="4686"/>
    <lineage>
        <taxon>Eukaryota</taxon>
        <taxon>Viridiplantae</taxon>
        <taxon>Streptophyta</taxon>
        <taxon>Embryophyta</taxon>
        <taxon>Tracheophyta</taxon>
        <taxon>Spermatophyta</taxon>
        <taxon>Magnoliopsida</taxon>
        <taxon>Liliopsida</taxon>
        <taxon>Asparagales</taxon>
        <taxon>Asparagaceae</taxon>
        <taxon>Asparagoideae</taxon>
        <taxon>Asparagus</taxon>
    </lineage>
</organism>
<dbReference type="AlphaFoldDB" id="A0A5P1F5K0"/>
<evidence type="ECO:0000313" key="2">
    <source>
        <dbReference type="EMBL" id="ONK71999.1"/>
    </source>
</evidence>
<feature type="region of interest" description="Disordered" evidence="1">
    <location>
        <begin position="122"/>
        <end position="221"/>
    </location>
</feature>
<dbReference type="Proteomes" id="UP000243459">
    <property type="component" value="Chromosome 4"/>
</dbReference>
<dbReference type="InterPro" id="IPR051294">
    <property type="entry name" value="HORMA_MeioticProgression"/>
</dbReference>
<sequence length="221" mass="24474">MQDVRQTEKINRSPDLDFMYIKALYYALPMDYVTVAKLQNKLDGEAKQNTVRKLIDKMAQDGYLKSSGNKRLGRRVVHSESTNKKLIEVKKIIEGQPMEIDTKGQPFDFIPADLPPRDHNVNGSTCGGLHSIGSDMTRTRGRSEAYQNGSIQNGQSAHHTPTSKAGPIASVESGVAGKDGRVRVLNGGDDSNSTQDKRSRKSSMVKEPILQYVVKRQKSQA</sequence>
<dbReference type="OMA" id="MHESDNN"/>
<keyword evidence="3" id="KW-1185">Reference proteome</keyword>
<accession>A0A5P1F5K0</accession>
<reference evidence="3" key="1">
    <citation type="journal article" date="2017" name="Nat. Commun.">
        <title>The asparagus genome sheds light on the origin and evolution of a young Y chromosome.</title>
        <authorList>
            <person name="Harkess A."/>
            <person name="Zhou J."/>
            <person name="Xu C."/>
            <person name="Bowers J.E."/>
            <person name="Van der Hulst R."/>
            <person name="Ayyampalayam S."/>
            <person name="Mercati F."/>
            <person name="Riccardi P."/>
            <person name="McKain M.R."/>
            <person name="Kakrana A."/>
            <person name="Tang H."/>
            <person name="Ray J."/>
            <person name="Groenendijk J."/>
            <person name="Arikit S."/>
            <person name="Mathioni S.M."/>
            <person name="Nakano M."/>
            <person name="Shan H."/>
            <person name="Telgmann-Rauber A."/>
            <person name="Kanno A."/>
            <person name="Yue Z."/>
            <person name="Chen H."/>
            <person name="Li W."/>
            <person name="Chen Y."/>
            <person name="Xu X."/>
            <person name="Zhang Y."/>
            <person name="Luo S."/>
            <person name="Chen H."/>
            <person name="Gao J."/>
            <person name="Mao Z."/>
            <person name="Pires J.C."/>
            <person name="Luo M."/>
            <person name="Kudrna D."/>
            <person name="Wing R.A."/>
            <person name="Meyers B.C."/>
            <person name="Yi K."/>
            <person name="Kong H."/>
            <person name="Lavrijsen P."/>
            <person name="Sunseri F."/>
            <person name="Falavigna A."/>
            <person name="Ye Y."/>
            <person name="Leebens-Mack J.H."/>
            <person name="Chen G."/>
        </authorList>
    </citation>
    <scope>NUCLEOTIDE SEQUENCE [LARGE SCALE GENOMIC DNA]</scope>
    <source>
        <strain evidence="3">cv. DH0086</strain>
    </source>
</reference>
<dbReference type="EMBL" id="CM007384">
    <property type="protein sequence ID" value="ONK71999.1"/>
    <property type="molecule type" value="Genomic_DNA"/>
</dbReference>
<evidence type="ECO:0000256" key="1">
    <source>
        <dbReference type="SAM" id="MobiDB-lite"/>
    </source>
</evidence>
<evidence type="ECO:0000313" key="3">
    <source>
        <dbReference type="Proteomes" id="UP000243459"/>
    </source>
</evidence>
<dbReference type="PANTHER" id="PTHR48225:SF7">
    <property type="entry name" value="MEIOSIS-SPECIFIC PROTEIN HOP1"/>
    <property type="match status" value="1"/>
</dbReference>
<gene>
    <name evidence="2" type="ORF">A4U43_C04F14600</name>
</gene>
<proteinExistence type="predicted"/>
<dbReference type="SUPFAM" id="SSF46785">
    <property type="entry name" value="Winged helix' DNA-binding domain"/>
    <property type="match status" value="1"/>
</dbReference>
<dbReference type="Gramene" id="ONK71999">
    <property type="protein sequence ID" value="ONK71999"/>
    <property type="gene ID" value="A4U43_C04F14600"/>
</dbReference>
<protein>
    <submittedName>
        <fullName evidence="2">Uncharacterized protein</fullName>
    </submittedName>
</protein>
<name>A0A5P1F5K0_ASPOF</name>